<keyword evidence="5" id="KW-1185">Reference proteome</keyword>
<reference evidence="4 5" key="1">
    <citation type="submission" date="2013-03" db="EMBL/GenBank/DDBJ databases">
        <title>The Genome Sequence of Cladophialophora psammophila CBS 110553.</title>
        <authorList>
            <consortium name="The Broad Institute Genomics Platform"/>
            <person name="Cuomo C."/>
            <person name="de Hoog S."/>
            <person name="Gorbushina A."/>
            <person name="Walker B."/>
            <person name="Young S.K."/>
            <person name="Zeng Q."/>
            <person name="Gargeya S."/>
            <person name="Fitzgerald M."/>
            <person name="Haas B."/>
            <person name="Abouelleil A."/>
            <person name="Allen A.W."/>
            <person name="Alvarado L."/>
            <person name="Arachchi H.M."/>
            <person name="Berlin A.M."/>
            <person name="Chapman S.B."/>
            <person name="Gainer-Dewar J."/>
            <person name="Goldberg J."/>
            <person name="Griggs A."/>
            <person name="Gujja S."/>
            <person name="Hansen M."/>
            <person name="Howarth C."/>
            <person name="Imamovic A."/>
            <person name="Ireland A."/>
            <person name="Larimer J."/>
            <person name="McCowan C."/>
            <person name="Murphy C."/>
            <person name="Pearson M."/>
            <person name="Poon T.W."/>
            <person name="Priest M."/>
            <person name="Roberts A."/>
            <person name="Saif S."/>
            <person name="Shea T."/>
            <person name="Sisk P."/>
            <person name="Sykes S."/>
            <person name="Wortman J."/>
            <person name="Nusbaum C."/>
            <person name="Birren B."/>
        </authorList>
    </citation>
    <scope>NUCLEOTIDE SEQUENCE [LARGE SCALE GENOMIC DNA]</scope>
    <source>
        <strain evidence="4 5">CBS 110553</strain>
    </source>
</reference>
<comment type="caution">
    <text evidence="4">The sequence shown here is derived from an EMBL/GenBank/DDBJ whole genome shotgun (WGS) entry which is preliminary data.</text>
</comment>
<keyword evidence="2" id="KW-0560">Oxidoreductase</keyword>
<dbReference type="PRINTS" id="PR00081">
    <property type="entry name" value="GDHRDH"/>
</dbReference>
<dbReference type="PANTHER" id="PTHR45024">
    <property type="entry name" value="DEHYDROGENASES, SHORT CHAIN"/>
    <property type="match status" value="1"/>
</dbReference>
<dbReference type="Gene3D" id="3.40.50.720">
    <property type="entry name" value="NAD(P)-binding Rossmann-like Domain"/>
    <property type="match status" value="1"/>
</dbReference>
<dbReference type="GO" id="GO:0016491">
    <property type="term" value="F:oxidoreductase activity"/>
    <property type="evidence" value="ECO:0007669"/>
    <property type="project" value="UniProtKB-KW"/>
</dbReference>
<dbReference type="Pfam" id="PF00106">
    <property type="entry name" value="adh_short"/>
    <property type="match status" value="1"/>
</dbReference>
<dbReference type="AlphaFoldDB" id="W9WUE0"/>
<dbReference type="eggNOG" id="KOG1206">
    <property type="taxonomic scope" value="Eukaryota"/>
</dbReference>
<dbReference type="PANTHER" id="PTHR45024:SF2">
    <property type="entry name" value="SCP2 DOMAIN-CONTAINING PROTEIN"/>
    <property type="match status" value="1"/>
</dbReference>
<dbReference type="GeneID" id="19190343"/>
<dbReference type="InterPro" id="IPR036291">
    <property type="entry name" value="NAD(P)-bd_dom_sf"/>
</dbReference>
<dbReference type="RefSeq" id="XP_007744416.1">
    <property type="nucleotide sequence ID" value="XM_007746226.1"/>
</dbReference>
<dbReference type="OrthoDB" id="47007at2759"/>
<sequence length="304" mass="32722">MAQAAPAGSFANRTIIVTDAAGSIGRPLCLAIAQAGANVVVNDIGCSPDGKGSSKSPAEQLVHEIASQGFSVVPDTHNVATEVDKVVETAITKFGSVDVIMNNAGIITYGPIAAQDPGTVRKVFEANALGAIALCHYAWLYMKNQQYRHIINFTSESVFGMPYSTAYALSRGALLGVTKSLANEGRQDNILVNAIGPSSHSRMVADVIKDLLEEQQANFKNAFTGESNVPVILALASEDLKHSGQIWSSGNYSMSRIILETVKEVKPLVSMDECLSVMDELLDKDRKWAEPQNMQEFWDFKAQA</sequence>
<dbReference type="InterPro" id="IPR002347">
    <property type="entry name" value="SDR_fam"/>
</dbReference>
<protein>
    <recommendedName>
        <fullName evidence="6">3-oxoacyl-[acyl-carrier protein] reductase</fullName>
    </recommendedName>
</protein>
<evidence type="ECO:0000256" key="2">
    <source>
        <dbReference type="ARBA" id="ARBA00023002"/>
    </source>
</evidence>
<accession>W9WUE0</accession>
<dbReference type="PRINTS" id="PR00080">
    <property type="entry name" value="SDRFAMILY"/>
</dbReference>
<proteinExistence type="inferred from homology"/>
<name>W9WUE0_9EURO</name>
<dbReference type="InterPro" id="IPR051687">
    <property type="entry name" value="Peroxisomal_Beta-Oxidation"/>
</dbReference>
<comment type="similarity">
    <text evidence="1 3">Belongs to the short-chain dehydrogenases/reductases (SDR) family.</text>
</comment>
<evidence type="ECO:0000313" key="5">
    <source>
        <dbReference type="Proteomes" id="UP000019471"/>
    </source>
</evidence>
<evidence type="ECO:0008006" key="6">
    <source>
        <dbReference type="Google" id="ProtNLM"/>
    </source>
</evidence>
<gene>
    <name evidence="4" type="ORF">A1O5_05627</name>
</gene>
<dbReference type="HOGENOM" id="CLU_010194_14_0_1"/>
<organism evidence="4 5">
    <name type="scientific">Cladophialophora psammophila CBS 110553</name>
    <dbReference type="NCBI Taxonomy" id="1182543"/>
    <lineage>
        <taxon>Eukaryota</taxon>
        <taxon>Fungi</taxon>
        <taxon>Dikarya</taxon>
        <taxon>Ascomycota</taxon>
        <taxon>Pezizomycotina</taxon>
        <taxon>Eurotiomycetes</taxon>
        <taxon>Chaetothyriomycetidae</taxon>
        <taxon>Chaetothyriales</taxon>
        <taxon>Herpotrichiellaceae</taxon>
        <taxon>Cladophialophora</taxon>
    </lineage>
</organism>
<dbReference type="Proteomes" id="UP000019471">
    <property type="component" value="Unassembled WGS sequence"/>
</dbReference>
<evidence type="ECO:0000256" key="3">
    <source>
        <dbReference type="RuleBase" id="RU000363"/>
    </source>
</evidence>
<evidence type="ECO:0000256" key="1">
    <source>
        <dbReference type="ARBA" id="ARBA00006484"/>
    </source>
</evidence>
<dbReference type="EMBL" id="AMGX01000007">
    <property type="protein sequence ID" value="EXJ71817.1"/>
    <property type="molecule type" value="Genomic_DNA"/>
</dbReference>
<dbReference type="STRING" id="1182543.W9WUE0"/>
<dbReference type="SUPFAM" id="SSF51735">
    <property type="entry name" value="NAD(P)-binding Rossmann-fold domains"/>
    <property type="match status" value="1"/>
</dbReference>
<evidence type="ECO:0000313" key="4">
    <source>
        <dbReference type="EMBL" id="EXJ71817.1"/>
    </source>
</evidence>